<evidence type="ECO:0000313" key="2">
    <source>
        <dbReference type="EMBL" id="GIJ43167.1"/>
    </source>
</evidence>
<gene>
    <name evidence="2" type="ORF">Val02_00530</name>
</gene>
<protein>
    <submittedName>
        <fullName evidence="2">NADPH:quinone reductase</fullName>
    </submittedName>
</protein>
<evidence type="ECO:0000313" key="3">
    <source>
        <dbReference type="Proteomes" id="UP000619260"/>
    </source>
</evidence>
<dbReference type="Proteomes" id="UP000619260">
    <property type="component" value="Unassembled WGS sequence"/>
</dbReference>
<dbReference type="InterPro" id="IPR052585">
    <property type="entry name" value="Lipid_raft_assoc_Zn_ADH"/>
</dbReference>
<dbReference type="SUPFAM" id="SSF50129">
    <property type="entry name" value="GroES-like"/>
    <property type="match status" value="1"/>
</dbReference>
<dbReference type="PANTHER" id="PTHR43482">
    <property type="entry name" value="PROTEIN AST1-RELATED"/>
    <property type="match status" value="1"/>
</dbReference>
<dbReference type="InterPro" id="IPR011032">
    <property type="entry name" value="GroES-like_sf"/>
</dbReference>
<dbReference type="Pfam" id="PF08240">
    <property type="entry name" value="ADH_N"/>
    <property type="match status" value="1"/>
</dbReference>
<name>A0A8J4DN42_9ACTN</name>
<comment type="caution">
    <text evidence="2">The sequence shown here is derived from an EMBL/GenBank/DDBJ whole genome shotgun (WGS) entry which is preliminary data.</text>
</comment>
<reference evidence="2" key="1">
    <citation type="submission" date="2021-01" db="EMBL/GenBank/DDBJ databases">
        <title>Whole genome shotgun sequence of Virgisporangium aliadipatigenens NBRC 105644.</title>
        <authorList>
            <person name="Komaki H."/>
            <person name="Tamura T."/>
        </authorList>
    </citation>
    <scope>NUCLEOTIDE SEQUENCE</scope>
    <source>
        <strain evidence="2">NBRC 105644</strain>
    </source>
</reference>
<proteinExistence type="predicted"/>
<dbReference type="SMART" id="SM00829">
    <property type="entry name" value="PKS_ER"/>
    <property type="match status" value="1"/>
</dbReference>
<dbReference type="GO" id="GO:0016491">
    <property type="term" value="F:oxidoreductase activity"/>
    <property type="evidence" value="ECO:0007669"/>
    <property type="project" value="InterPro"/>
</dbReference>
<dbReference type="PANTHER" id="PTHR43482:SF1">
    <property type="entry name" value="PROTEIN AST1-RELATED"/>
    <property type="match status" value="1"/>
</dbReference>
<dbReference type="AlphaFoldDB" id="A0A8J4DN42"/>
<accession>A0A8J4DN42</accession>
<sequence length="311" mass="31126">MVRMRALTFHEYGPPSVLRVDEVPLPAPAGGEVRIRVAAAPAQPVDAATRAGVFAGRGPDTTGRTLGWDVAGTVDAVGDGVTGFAVGDEVVGLSDWFAPGNGAQAEYVVLPAAAVARAPAGVSAVEASTLPLNAQTASQALDLLDLPAGATLAVTGAAGSVGGYAVELAIHRGLRVVAIAGAADEEWLRGRGATFVRRADAVGDAVRAVVPEGVDGFFDPAGVGAPALGAVRDGGRYVIAVGTRPPAGERGISTAVVMVHSDGAELARLAGLVESGALTLRVAGAYPLEDAATVHELLAKGGVRGRLVFVP</sequence>
<dbReference type="Pfam" id="PF13602">
    <property type="entry name" value="ADH_zinc_N_2"/>
    <property type="match status" value="1"/>
</dbReference>
<dbReference type="InterPro" id="IPR020843">
    <property type="entry name" value="ER"/>
</dbReference>
<keyword evidence="3" id="KW-1185">Reference proteome</keyword>
<evidence type="ECO:0000259" key="1">
    <source>
        <dbReference type="SMART" id="SM00829"/>
    </source>
</evidence>
<feature type="domain" description="Enoyl reductase (ER)" evidence="1">
    <location>
        <begin position="13"/>
        <end position="309"/>
    </location>
</feature>
<dbReference type="InterPro" id="IPR036291">
    <property type="entry name" value="NAD(P)-bd_dom_sf"/>
</dbReference>
<dbReference type="CDD" id="cd05289">
    <property type="entry name" value="MDR_like_2"/>
    <property type="match status" value="1"/>
</dbReference>
<dbReference type="InterPro" id="IPR013154">
    <property type="entry name" value="ADH-like_N"/>
</dbReference>
<dbReference type="EMBL" id="BOPF01000001">
    <property type="protein sequence ID" value="GIJ43167.1"/>
    <property type="molecule type" value="Genomic_DNA"/>
</dbReference>
<dbReference type="Gene3D" id="3.40.50.720">
    <property type="entry name" value="NAD(P)-binding Rossmann-like Domain"/>
    <property type="match status" value="1"/>
</dbReference>
<organism evidence="2 3">
    <name type="scientific">Virgisporangium aliadipatigenens</name>
    <dbReference type="NCBI Taxonomy" id="741659"/>
    <lineage>
        <taxon>Bacteria</taxon>
        <taxon>Bacillati</taxon>
        <taxon>Actinomycetota</taxon>
        <taxon>Actinomycetes</taxon>
        <taxon>Micromonosporales</taxon>
        <taxon>Micromonosporaceae</taxon>
        <taxon>Virgisporangium</taxon>
    </lineage>
</organism>
<dbReference type="Gene3D" id="3.90.180.10">
    <property type="entry name" value="Medium-chain alcohol dehydrogenases, catalytic domain"/>
    <property type="match status" value="1"/>
</dbReference>
<dbReference type="SUPFAM" id="SSF51735">
    <property type="entry name" value="NAD(P)-binding Rossmann-fold domains"/>
    <property type="match status" value="1"/>
</dbReference>